<keyword evidence="6 10" id="KW-1133">Transmembrane helix</keyword>
<evidence type="ECO:0000256" key="9">
    <source>
        <dbReference type="SAM" id="MobiDB-lite"/>
    </source>
</evidence>
<dbReference type="PANTHER" id="PTHR11562:SF17">
    <property type="entry name" value="RE54080P-RELATED"/>
    <property type="match status" value="1"/>
</dbReference>
<reference evidence="13 14" key="1">
    <citation type="journal article" date="2018" name="Genome Announc.">
        <title>Draft Genome Sequence of "Candidatus Phycosocius bacilliformis," an Alphaproteobacterial Ectosymbiont of the Hydrocarbon-Producing Green Alga Botryococcus braunii.</title>
        <authorList>
            <person name="Tanabe Y."/>
            <person name="Yamaguchi H."/>
            <person name="Watanabe M.M."/>
        </authorList>
    </citation>
    <scope>NUCLEOTIDE SEQUENCE [LARGE SCALE GENOMIC DNA]</scope>
    <source>
        <strain evidence="13 14">BOTRYCO-2</strain>
    </source>
</reference>
<accession>A0A2P2EDG6</accession>
<gene>
    <name evidence="13" type="primary">czcD</name>
    <name evidence="13" type="ORF">PbB2_02804</name>
</gene>
<dbReference type="InterPro" id="IPR036837">
    <property type="entry name" value="Cation_efflux_CTD_sf"/>
</dbReference>
<feature type="domain" description="Cation efflux protein transmembrane" evidence="11">
    <location>
        <begin position="35"/>
        <end position="217"/>
    </location>
</feature>
<evidence type="ECO:0000256" key="3">
    <source>
        <dbReference type="ARBA" id="ARBA00022448"/>
    </source>
</evidence>
<feature type="transmembrane region" description="Helical" evidence="10">
    <location>
        <begin position="132"/>
        <end position="153"/>
    </location>
</feature>
<dbReference type="Pfam" id="PF16916">
    <property type="entry name" value="ZT_dimer"/>
    <property type="match status" value="1"/>
</dbReference>
<dbReference type="OrthoDB" id="9809646at2"/>
<dbReference type="SUPFAM" id="SSF161111">
    <property type="entry name" value="Cation efflux protein transmembrane domain-like"/>
    <property type="match status" value="1"/>
</dbReference>
<keyword evidence="7" id="KW-0406">Ion transport</keyword>
<feature type="transmembrane region" description="Helical" evidence="10">
    <location>
        <begin position="30"/>
        <end position="59"/>
    </location>
</feature>
<evidence type="ECO:0000256" key="2">
    <source>
        <dbReference type="ARBA" id="ARBA00008873"/>
    </source>
</evidence>
<dbReference type="Proteomes" id="UP000245086">
    <property type="component" value="Unassembled WGS sequence"/>
</dbReference>
<evidence type="ECO:0000256" key="6">
    <source>
        <dbReference type="ARBA" id="ARBA00022989"/>
    </source>
</evidence>
<dbReference type="SUPFAM" id="SSF160240">
    <property type="entry name" value="Cation efflux protein cytoplasmic domain-like"/>
    <property type="match status" value="1"/>
</dbReference>
<evidence type="ECO:0000256" key="5">
    <source>
        <dbReference type="ARBA" id="ARBA00022906"/>
    </source>
</evidence>
<dbReference type="AlphaFoldDB" id="A0A2P2EDG6"/>
<dbReference type="InterPro" id="IPR002524">
    <property type="entry name" value="Cation_efflux"/>
</dbReference>
<evidence type="ECO:0000259" key="12">
    <source>
        <dbReference type="Pfam" id="PF16916"/>
    </source>
</evidence>
<dbReference type="InterPro" id="IPR050681">
    <property type="entry name" value="CDF/SLC30A"/>
</dbReference>
<keyword evidence="3" id="KW-0813">Transport</keyword>
<evidence type="ECO:0000313" key="14">
    <source>
        <dbReference type="Proteomes" id="UP000245086"/>
    </source>
</evidence>
<dbReference type="GO" id="GO:0005385">
    <property type="term" value="F:zinc ion transmembrane transporter activity"/>
    <property type="evidence" value="ECO:0007669"/>
    <property type="project" value="TreeGrafter"/>
</dbReference>
<name>A0A2P2EDG6_9PROT</name>
<evidence type="ECO:0000313" key="13">
    <source>
        <dbReference type="EMBL" id="GBF59112.1"/>
    </source>
</evidence>
<dbReference type="InterPro" id="IPR027470">
    <property type="entry name" value="Cation_efflux_CTD"/>
</dbReference>
<evidence type="ECO:0000256" key="1">
    <source>
        <dbReference type="ARBA" id="ARBA00004141"/>
    </source>
</evidence>
<dbReference type="PANTHER" id="PTHR11562">
    <property type="entry name" value="CATION EFFLUX PROTEIN/ ZINC TRANSPORTER"/>
    <property type="match status" value="1"/>
</dbReference>
<sequence length="313" mass="32353">MRGDHNHHNHAGHNHGAHGHAHSPASYDGAFAFGIGLNVCFVLVELGVGLSINSLALIADAGHNATDVLGLLLAWGATALGRLQPKGRFTFGFGQATILASLVNALLILVAAGVIGWEAIHRFANPSPPNGILVMVVAAIGVAINLGTAWLFSRGRKTDINIEGAFLHMLWDGLVSLSVILAGAAILLTGQAWIDPAISLVVVAVMVAGTWHLLVASSNLSLGASPAGIDLAAVKAWLASRPGVASVHDLHVWPLSTTQAALSAHLVMPKGHPGDLALATFAHELDEKYGLSHVTLQVELGDGANCSESSHGQ</sequence>
<dbReference type="EMBL" id="BFBR01000010">
    <property type="protein sequence ID" value="GBF59112.1"/>
    <property type="molecule type" value="Genomic_DNA"/>
</dbReference>
<dbReference type="InterPro" id="IPR058533">
    <property type="entry name" value="Cation_efflux_TM"/>
</dbReference>
<comment type="similarity">
    <text evidence="2">Belongs to the cation diffusion facilitator (CDF) transporter (TC 2.A.4) family. SLC30A subfamily.</text>
</comment>
<feature type="transmembrane region" description="Helical" evidence="10">
    <location>
        <begin position="165"/>
        <end position="187"/>
    </location>
</feature>
<evidence type="ECO:0000256" key="8">
    <source>
        <dbReference type="ARBA" id="ARBA00023136"/>
    </source>
</evidence>
<keyword evidence="8 10" id="KW-0472">Membrane</keyword>
<dbReference type="InterPro" id="IPR027469">
    <property type="entry name" value="Cation_efflux_TMD_sf"/>
</dbReference>
<dbReference type="NCBIfam" id="TIGR01297">
    <property type="entry name" value="CDF"/>
    <property type="match status" value="1"/>
</dbReference>
<keyword evidence="14" id="KW-1185">Reference proteome</keyword>
<evidence type="ECO:0000256" key="7">
    <source>
        <dbReference type="ARBA" id="ARBA00023065"/>
    </source>
</evidence>
<dbReference type="GO" id="GO:0005886">
    <property type="term" value="C:plasma membrane"/>
    <property type="evidence" value="ECO:0007669"/>
    <property type="project" value="TreeGrafter"/>
</dbReference>
<keyword evidence="4 10" id="KW-0812">Transmembrane</keyword>
<feature type="transmembrane region" description="Helical" evidence="10">
    <location>
        <begin position="96"/>
        <end position="120"/>
    </location>
</feature>
<evidence type="ECO:0000256" key="4">
    <source>
        <dbReference type="ARBA" id="ARBA00022692"/>
    </source>
</evidence>
<dbReference type="Gene3D" id="1.20.1510.10">
    <property type="entry name" value="Cation efflux protein transmembrane domain"/>
    <property type="match status" value="1"/>
</dbReference>
<comment type="subcellular location">
    <subcellularLocation>
        <location evidence="1">Membrane</location>
        <topology evidence="1">Multi-pass membrane protein</topology>
    </subcellularLocation>
</comment>
<keyword evidence="5" id="KW-0862">Zinc</keyword>
<evidence type="ECO:0000259" key="11">
    <source>
        <dbReference type="Pfam" id="PF01545"/>
    </source>
</evidence>
<feature type="region of interest" description="Disordered" evidence="9">
    <location>
        <begin position="1"/>
        <end position="21"/>
    </location>
</feature>
<evidence type="ECO:0000256" key="10">
    <source>
        <dbReference type="SAM" id="Phobius"/>
    </source>
</evidence>
<protein>
    <submittedName>
        <fullName evidence="13">Cadmium, cobalt and zinc/H(+)-K(+) antiporter</fullName>
    </submittedName>
</protein>
<dbReference type="Pfam" id="PF01545">
    <property type="entry name" value="Cation_efflux"/>
    <property type="match status" value="1"/>
</dbReference>
<proteinExistence type="inferred from homology"/>
<keyword evidence="5" id="KW-0864">Zinc transport</keyword>
<feature type="transmembrane region" description="Helical" evidence="10">
    <location>
        <begin position="193"/>
        <end position="215"/>
    </location>
</feature>
<dbReference type="RefSeq" id="WP_108985994.1">
    <property type="nucleotide sequence ID" value="NZ_BFBR01000010.1"/>
</dbReference>
<organism evidence="13 14">
    <name type="scientific">Candidatus Phycosocius bacilliformis</name>
    <dbReference type="NCBI Taxonomy" id="1445552"/>
    <lineage>
        <taxon>Bacteria</taxon>
        <taxon>Pseudomonadati</taxon>
        <taxon>Pseudomonadota</taxon>
        <taxon>Alphaproteobacteria</taxon>
        <taxon>Caulobacterales</taxon>
        <taxon>Caulobacterales incertae sedis</taxon>
        <taxon>Candidatus Phycosocius</taxon>
    </lineage>
</organism>
<comment type="caution">
    <text evidence="13">The sequence shown here is derived from an EMBL/GenBank/DDBJ whole genome shotgun (WGS) entry which is preliminary data.</text>
</comment>
<feature type="compositionally biased region" description="Basic residues" evidence="9">
    <location>
        <begin position="7"/>
        <end position="21"/>
    </location>
</feature>
<feature type="domain" description="Cation efflux protein cytoplasmic" evidence="12">
    <location>
        <begin position="227"/>
        <end position="299"/>
    </location>
</feature>